<proteinExistence type="predicted"/>
<dbReference type="EMBL" id="KN839847">
    <property type="protein sequence ID" value="KIJ64252.1"/>
    <property type="molecule type" value="Genomic_DNA"/>
</dbReference>
<dbReference type="GO" id="GO:0016491">
    <property type="term" value="F:oxidoreductase activity"/>
    <property type="evidence" value="ECO:0007669"/>
    <property type="project" value="InterPro"/>
</dbReference>
<dbReference type="PANTHER" id="PTHR44013:SF1">
    <property type="entry name" value="ZINC-TYPE ALCOHOL DEHYDROGENASE-LIKE PROTEIN C16A3.02C"/>
    <property type="match status" value="1"/>
</dbReference>
<feature type="domain" description="Enoyl reductase (ER)" evidence="1">
    <location>
        <begin position="26"/>
        <end position="374"/>
    </location>
</feature>
<dbReference type="InterPro" id="IPR011032">
    <property type="entry name" value="GroES-like_sf"/>
</dbReference>
<dbReference type="InterPro" id="IPR052733">
    <property type="entry name" value="Chloroplast_QOR"/>
</dbReference>
<organism evidence="2 3">
    <name type="scientific">Hydnomerulius pinastri MD-312</name>
    <dbReference type="NCBI Taxonomy" id="994086"/>
    <lineage>
        <taxon>Eukaryota</taxon>
        <taxon>Fungi</taxon>
        <taxon>Dikarya</taxon>
        <taxon>Basidiomycota</taxon>
        <taxon>Agaricomycotina</taxon>
        <taxon>Agaricomycetes</taxon>
        <taxon>Agaricomycetidae</taxon>
        <taxon>Boletales</taxon>
        <taxon>Boletales incertae sedis</taxon>
        <taxon>Leucogyrophana</taxon>
    </lineage>
</organism>
<protein>
    <submittedName>
        <fullName evidence="2">Unplaced genomic scaffold scaffold_13, whole genome shotgun sequence</fullName>
    </submittedName>
</protein>
<name>A0A0C9WFK3_9AGAM</name>
<evidence type="ECO:0000313" key="2">
    <source>
        <dbReference type="EMBL" id="KIJ64252.1"/>
    </source>
</evidence>
<dbReference type="Gene3D" id="3.40.50.720">
    <property type="entry name" value="NAD(P)-binding Rossmann-like Domain"/>
    <property type="match status" value="1"/>
</dbReference>
<dbReference type="PANTHER" id="PTHR44013">
    <property type="entry name" value="ZINC-TYPE ALCOHOL DEHYDROGENASE-LIKE PROTEIN C16A3.02C"/>
    <property type="match status" value="1"/>
</dbReference>
<dbReference type="InterPro" id="IPR020843">
    <property type="entry name" value="ER"/>
</dbReference>
<dbReference type="HOGENOM" id="CLU_026673_3_3_1"/>
<dbReference type="SUPFAM" id="SSF51735">
    <property type="entry name" value="NAD(P)-binding Rossmann-fold domains"/>
    <property type="match status" value="1"/>
</dbReference>
<evidence type="ECO:0000259" key="1">
    <source>
        <dbReference type="SMART" id="SM00829"/>
    </source>
</evidence>
<sequence>MASNVETTGSPDLPATQRAWVVVKQGTPHQALDFKSGFPVPKPKRDHVLVRVHAAALNPVGWKLMGTLPTLLSPRPHPAEHDLAGVVVDTNGSRFSNGDEVIGFIPVPLQFSTRQGALAQYATLPATHLILKPTKLSWEEAAGIPLAAQTALQALRIGGYELDDPMSPSEGVPEPRPEPETIFINGGSTAVGIYAIQLAKAMGFRVVASASGRNEEFVRNVGADEFIDYQTQPLPAHLISNPPNPKFSMILDAAGLVDTALYTQSEAYLAPANGKKGGVYVSTGPWPGGQSWGKIATDIAKIISAVGRPACTGGVRREWKVVSVGHKPEAMKTLCEMVERGTLRPFVDSTHAFPSALDAYDKLMTGRAVGKVVVLVD</sequence>
<dbReference type="SUPFAM" id="SSF50129">
    <property type="entry name" value="GroES-like"/>
    <property type="match status" value="1"/>
</dbReference>
<dbReference type="SMART" id="SM00829">
    <property type="entry name" value="PKS_ER"/>
    <property type="match status" value="1"/>
</dbReference>
<dbReference type="Pfam" id="PF08240">
    <property type="entry name" value="ADH_N"/>
    <property type="match status" value="1"/>
</dbReference>
<reference evidence="2 3" key="1">
    <citation type="submission" date="2014-04" db="EMBL/GenBank/DDBJ databases">
        <title>Evolutionary Origins and Diversification of the Mycorrhizal Mutualists.</title>
        <authorList>
            <consortium name="DOE Joint Genome Institute"/>
            <consortium name="Mycorrhizal Genomics Consortium"/>
            <person name="Kohler A."/>
            <person name="Kuo A."/>
            <person name="Nagy L.G."/>
            <person name="Floudas D."/>
            <person name="Copeland A."/>
            <person name="Barry K.W."/>
            <person name="Cichocki N."/>
            <person name="Veneault-Fourrey C."/>
            <person name="LaButti K."/>
            <person name="Lindquist E.A."/>
            <person name="Lipzen A."/>
            <person name="Lundell T."/>
            <person name="Morin E."/>
            <person name="Murat C."/>
            <person name="Riley R."/>
            <person name="Ohm R."/>
            <person name="Sun H."/>
            <person name="Tunlid A."/>
            <person name="Henrissat B."/>
            <person name="Grigoriev I.V."/>
            <person name="Hibbett D.S."/>
            <person name="Martin F."/>
        </authorList>
    </citation>
    <scope>NUCLEOTIDE SEQUENCE [LARGE SCALE GENOMIC DNA]</scope>
    <source>
        <strain evidence="2 3">MD-312</strain>
    </source>
</reference>
<dbReference type="Gene3D" id="3.90.180.10">
    <property type="entry name" value="Medium-chain alcohol dehydrogenases, catalytic domain"/>
    <property type="match status" value="1"/>
</dbReference>
<evidence type="ECO:0000313" key="3">
    <source>
        <dbReference type="Proteomes" id="UP000053820"/>
    </source>
</evidence>
<dbReference type="OrthoDB" id="3509362at2759"/>
<dbReference type="Pfam" id="PF13602">
    <property type="entry name" value="ADH_zinc_N_2"/>
    <property type="match status" value="1"/>
</dbReference>
<dbReference type="AlphaFoldDB" id="A0A0C9WFK3"/>
<accession>A0A0C9WFK3</accession>
<dbReference type="Proteomes" id="UP000053820">
    <property type="component" value="Unassembled WGS sequence"/>
</dbReference>
<dbReference type="CDD" id="cd08267">
    <property type="entry name" value="MDR1"/>
    <property type="match status" value="1"/>
</dbReference>
<dbReference type="InterPro" id="IPR036291">
    <property type="entry name" value="NAD(P)-bd_dom_sf"/>
</dbReference>
<gene>
    <name evidence="2" type="ORF">HYDPIDRAFT_28687</name>
</gene>
<keyword evidence="3" id="KW-1185">Reference proteome</keyword>
<dbReference type="InterPro" id="IPR013154">
    <property type="entry name" value="ADH-like_N"/>
</dbReference>